<proteinExistence type="inferred from homology"/>
<organism evidence="5 6">
    <name type="scientific">Novosphingobium fluoreni</name>
    <dbReference type="NCBI Taxonomy" id="1391222"/>
    <lineage>
        <taxon>Bacteria</taxon>
        <taxon>Pseudomonadati</taxon>
        <taxon>Pseudomonadota</taxon>
        <taxon>Alphaproteobacteria</taxon>
        <taxon>Sphingomonadales</taxon>
        <taxon>Sphingomonadaceae</taxon>
        <taxon>Novosphingobium</taxon>
    </lineage>
</organism>
<dbReference type="GO" id="GO:0006637">
    <property type="term" value="P:acyl-CoA metabolic process"/>
    <property type="evidence" value="ECO:0007669"/>
    <property type="project" value="InterPro"/>
</dbReference>
<evidence type="ECO:0000313" key="6">
    <source>
        <dbReference type="Proteomes" id="UP000561459"/>
    </source>
</evidence>
<dbReference type="Proteomes" id="UP000561459">
    <property type="component" value="Unassembled WGS sequence"/>
</dbReference>
<dbReference type="EMBL" id="JACIDY010000004">
    <property type="protein sequence ID" value="MBB3940297.1"/>
    <property type="molecule type" value="Genomic_DNA"/>
</dbReference>
<evidence type="ECO:0000256" key="1">
    <source>
        <dbReference type="ARBA" id="ARBA00006538"/>
    </source>
</evidence>
<dbReference type="CDD" id="cd03445">
    <property type="entry name" value="Thioesterase_II_repeat2"/>
    <property type="match status" value="1"/>
</dbReference>
<dbReference type="InterPro" id="IPR049450">
    <property type="entry name" value="ACOT8-like_C"/>
</dbReference>
<dbReference type="InterPro" id="IPR003703">
    <property type="entry name" value="Acyl_CoA_thio"/>
</dbReference>
<evidence type="ECO:0000313" key="5">
    <source>
        <dbReference type="EMBL" id="MBB3940297.1"/>
    </source>
</evidence>
<keyword evidence="2 5" id="KW-0378">Hydrolase</keyword>
<dbReference type="InterPro" id="IPR042171">
    <property type="entry name" value="Acyl-CoA_hotdog"/>
</dbReference>
<dbReference type="Pfam" id="PF13622">
    <property type="entry name" value="4HBT_3"/>
    <property type="match status" value="1"/>
</dbReference>
<dbReference type="GO" id="GO:0009062">
    <property type="term" value="P:fatty acid catabolic process"/>
    <property type="evidence" value="ECO:0007669"/>
    <property type="project" value="TreeGrafter"/>
</dbReference>
<dbReference type="Gene3D" id="2.40.160.210">
    <property type="entry name" value="Acyl-CoA thioesterase, double hotdog domain"/>
    <property type="match status" value="1"/>
</dbReference>
<name>A0A7W6C0K9_9SPHN</name>
<feature type="domain" description="Acyl-CoA thioesterase-like C-terminal" evidence="4">
    <location>
        <begin position="154"/>
        <end position="292"/>
    </location>
</feature>
<comment type="similarity">
    <text evidence="1">Belongs to the C/M/P thioester hydrolase family.</text>
</comment>
<gene>
    <name evidence="5" type="ORF">GGR39_001954</name>
</gene>
<dbReference type="PANTHER" id="PTHR11066:SF34">
    <property type="entry name" value="ACYL-COENZYME A THIOESTERASE 8"/>
    <property type="match status" value="1"/>
</dbReference>
<sequence>MGQDGAIAPQEIAGEGDATQLVKLTSTSKDCFTNLYSESFRNNHLFGGQVVAQALAAAATTVEGRHCHSMHAYFLRAGSASASVSFEVDRTRDGGRFSTRRVVALQNDVPILHLECSFHLGERGLEHQVPSSVPVPEPETIPDITALDPDKDQAALWGIIQNVQTFPLLDIRIVDQELLLQPNPDANRRLWIRVPSAVNSDDPAVHQQLVAYISDFMLAGVALLPHPVKYRWPRTFMASLDHAIWFHRPCRVDDWLLYDCDSPSTGDGRGIVRGQIKDRTGRLIATVMQEALLRPDLTH</sequence>
<dbReference type="Pfam" id="PF20789">
    <property type="entry name" value="4HBT_3C"/>
    <property type="match status" value="1"/>
</dbReference>
<evidence type="ECO:0000256" key="2">
    <source>
        <dbReference type="ARBA" id="ARBA00022801"/>
    </source>
</evidence>
<dbReference type="SUPFAM" id="SSF54637">
    <property type="entry name" value="Thioesterase/thiol ester dehydrase-isomerase"/>
    <property type="match status" value="2"/>
</dbReference>
<dbReference type="GO" id="GO:0047617">
    <property type="term" value="F:fatty acyl-CoA hydrolase activity"/>
    <property type="evidence" value="ECO:0007669"/>
    <property type="project" value="InterPro"/>
</dbReference>
<comment type="caution">
    <text evidence="5">The sequence shown here is derived from an EMBL/GenBank/DDBJ whole genome shotgun (WGS) entry which is preliminary data.</text>
</comment>
<dbReference type="RefSeq" id="WP_183616941.1">
    <property type="nucleotide sequence ID" value="NZ_JACIDY010000004.1"/>
</dbReference>
<dbReference type="AlphaFoldDB" id="A0A7W6C0K9"/>
<evidence type="ECO:0000259" key="3">
    <source>
        <dbReference type="Pfam" id="PF13622"/>
    </source>
</evidence>
<reference evidence="5 6" key="1">
    <citation type="submission" date="2020-08" db="EMBL/GenBank/DDBJ databases">
        <title>Genomic Encyclopedia of Type Strains, Phase IV (KMG-IV): sequencing the most valuable type-strain genomes for metagenomic binning, comparative biology and taxonomic classification.</title>
        <authorList>
            <person name="Goeker M."/>
        </authorList>
    </citation>
    <scope>NUCLEOTIDE SEQUENCE [LARGE SCALE GENOMIC DNA]</scope>
    <source>
        <strain evidence="5 6">DSM 27568</strain>
    </source>
</reference>
<dbReference type="InterPro" id="IPR049449">
    <property type="entry name" value="TesB_ACOT8-like_N"/>
</dbReference>
<dbReference type="InterPro" id="IPR029069">
    <property type="entry name" value="HotDog_dom_sf"/>
</dbReference>
<dbReference type="PANTHER" id="PTHR11066">
    <property type="entry name" value="ACYL-COA THIOESTERASE"/>
    <property type="match status" value="1"/>
</dbReference>
<keyword evidence="6" id="KW-1185">Reference proteome</keyword>
<dbReference type="EC" id="3.1.2.-" evidence="5"/>
<accession>A0A7W6C0K9</accession>
<dbReference type="CDD" id="cd03444">
    <property type="entry name" value="Thioesterase_II_repeat1"/>
    <property type="match status" value="1"/>
</dbReference>
<evidence type="ECO:0000259" key="4">
    <source>
        <dbReference type="Pfam" id="PF20789"/>
    </source>
</evidence>
<protein>
    <submittedName>
        <fullName evidence="5">Acyl-CoA thioesterase-2</fullName>
        <ecNumber evidence="5">3.1.2.-</ecNumber>
    </submittedName>
</protein>
<feature type="domain" description="Acyl-CoA thioesterase-like N-terminal HotDog" evidence="3">
    <location>
        <begin position="44"/>
        <end position="118"/>
    </location>
</feature>